<gene>
    <name evidence="1" type="ORF">H5410_004888</name>
</gene>
<dbReference type="EMBL" id="JACXVP010000002">
    <property type="protein sequence ID" value="KAG5619670.1"/>
    <property type="molecule type" value="Genomic_DNA"/>
</dbReference>
<dbReference type="OrthoDB" id="1323715at2759"/>
<evidence type="ECO:0000313" key="1">
    <source>
        <dbReference type="EMBL" id="KAG5619670.1"/>
    </source>
</evidence>
<organism evidence="1 2">
    <name type="scientific">Solanum commersonii</name>
    <name type="common">Commerson's wild potato</name>
    <name type="synonym">Commerson's nightshade</name>
    <dbReference type="NCBI Taxonomy" id="4109"/>
    <lineage>
        <taxon>Eukaryota</taxon>
        <taxon>Viridiplantae</taxon>
        <taxon>Streptophyta</taxon>
        <taxon>Embryophyta</taxon>
        <taxon>Tracheophyta</taxon>
        <taxon>Spermatophyta</taxon>
        <taxon>Magnoliopsida</taxon>
        <taxon>eudicotyledons</taxon>
        <taxon>Gunneridae</taxon>
        <taxon>Pentapetalae</taxon>
        <taxon>asterids</taxon>
        <taxon>lamiids</taxon>
        <taxon>Solanales</taxon>
        <taxon>Solanaceae</taxon>
        <taxon>Solanoideae</taxon>
        <taxon>Solaneae</taxon>
        <taxon>Solanum</taxon>
    </lineage>
</organism>
<dbReference type="AlphaFoldDB" id="A0A9J6A4W8"/>
<proteinExistence type="predicted"/>
<protein>
    <submittedName>
        <fullName evidence="1">Uncharacterized protein</fullName>
    </submittedName>
</protein>
<comment type="caution">
    <text evidence="1">The sequence shown here is derived from an EMBL/GenBank/DDBJ whole genome shotgun (WGS) entry which is preliminary data.</text>
</comment>
<reference evidence="1 2" key="1">
    <citation type="submission" date="2020-09" db="EMBL/GenBank/DDBJ databases">
        <title>De no assembly of potato wild relative species, Solanum commersonii.</title>
        <authorList>
            <person name="Cho K."/>
        </authorList>
    </citation>
    <scope>NUCLEOTIDE SEQUENCE [LARGE SCALE GENOMIC DNA]</scope>
    <source>
        <strain evidence="1">LZ3.2</strain>
        <tissue evidence="1">Leaf</tissue>
    </source>
</reference>
<keyword evidence="2" id="KW-1185">Reference proteome</keyword>
<sequence length="87" mass="9086">MSFFLTLGIIDTKSDSTGNMIKRELDGATTIKREALIAPGDDDDVAINVGDDADVNVGVDISDVGTKSGDEHVDDVGGIYSGFTSFS</sequence>
<dbReference type="Proteomes" id="UP000824120">
    <property type="component" value="Chromosome 2"/>
</dbReference>
<name>A0A9J6A4W8_SOLCO</name>
<evidence type="ECO:0000313" key="2">
    <source>
        <dbReference type="Proteomes" id="UP000824120"/>
    </source>
</evidence>
<accession>A0A9J6A4W8</accession>